<dbReference type="InterPro" id="IPR046816">
    <property type="entry name" value="MmeI_Mtase"/>
</dbReference>
<dbReference type="InterPro" id="IPR046817">
    <property type="entry name" value="MmeI_N"/>
</dbReference>
<dbReference type="PRINTS" id="PR00507">
    <property type="entry name" value="N12N6MTFRASE"/>
</dbReference>
<dbReference type="InterPro" id="IPR050953">
    <property type="entry name" value="N4_N6_ade-DNA_methylase"/>
</dbReference>
<dbReference type="Pfam" id="PF20466">
    <property type="entry name" value="MmeI_TRD"/>
    <property type="match status" value="1"/>
</dbReference>
<dbReference type="GO" id="GO:0009007">
    <property type="term" value="F:site-specific DNA-methyltransferase (adenine-specific) activity"/>
    <property type="evidence" value="ECO:0007669"/>
    <property type="project" value="UniProtKB-EC"/>
</dbReference>
<dbReference type="OrthoDB" id="249114at2"/>
<evidence type="ECO:0000313" key="11">
    <source>
        <dbReference type="Proteomes" id="UP000225740"/>
    </source>
</evidence>
<accession>A0A2G1W8F7</accession>
<gene>
    <name evidence="10" type="ORF">CEE69_11870</name>
</gene>
<dbReference type="GeneID" id="90608836"/>
<dbReference type="AlphaFoldDB" id="A0A2G1W8F7"/>
<feature type="region of interest" description="Disordered" evidence="5">
    <location>
        <begin position="524"/>
        <end position="544"/>
    </location>
</feature>
<comment type="catalytic activity">
    <reaction evidence="4">
        <text>a 2'-deoxyadenosine in DNA + S-adenosyl-L-methionine = an N(6)-methyl-2'-deoxyadenosine in DNA + S-adenosyl-L-homocysteine + H(+)</text>
        <dbReference type="Rhea" id="RHEA:15197"/>
        <dbReference type="Rhea" id="RHEA-COMP:12418"/>
        <dbReference type="Rhea" id="RHEA-COMP:12419"/>
        <dbReference type="ChEBI" id="CHEBI:15378"/>
        <dbReference type="ChEBI" id="CHEBI:57856"/>
        <dbReference type="ChEBI" id="CHEBI:59789"/>
        <dbReference type="ChEBI" id="CHEBI:90615"/>
        <dbReference type="ChEBI" id="CHEBI:90616"/>
        <dbReference type="EC" id="2.1.1.72"/>
    </reaction>
</comment>
<keyword evidence="2 10" id="KW-0489">Methyltransferase</keyword>
<evidence type="ECO:0000256" key="4">
    <source>
        <dbReference type="ARBA" id="ARBA00047942"/>
    </source>
</evidence>
<evidence type="ECO:0000259" key="9">
    <source>
        <dbReference type="Pfam" id="PF20473"/>
    </source>
</evidence>
<name>A0A2G1W8F7_9BACT</name>
<organism evidence="10 11">
    <name type="scientific">Rhodopirellula bahusiensis</name>
    <dbReference type="NCBI Taxonomy" id="2014065"/>
    <lineage>
        <taxon>Bacteria</taxon>
        <taxon>Pseudomonadati</taxon>
        <taxon>Planctomycetota</taxon>
        <taxon>Planctomycetia</taxon>
        <taxon>Pirellulales</taxon>
        <taxon>Pirellulaceae</taxon>
        <taxon>Rhodopirellula</taxon>
    </lineage>
</organism>
<dbReference type="GO" id="GO:0032259">
    <property type="term" value="P:methylation"/>
    <property type="evidence" value="ECO:0007669"/>
    <property type="project" value="UniProtKB-KW"/>
</dbReference>
<feature type="domain" description="MmeI-like N-terminal" evidence="6">
    <location>
        <begin position="1"/>
        <end position="226"/>
    </location>
</feature>
<dbReference type="Pfam" id="PF20465">
    <property type="entry name" value="MmeI_hel"/>
    <property type="match status" value="1"/>
</dbReference>
<evidence type="ECO:0000256" key="3">
    <source>
        <dbReference type="ARBA" id="ARBA00022679"/>
    </source>
</evidence>
<evidence type="ECO:0000259" key="8">
    <source>
        <dbReference type="Pfam" id="PF20466"/>
    </source>
</evidence>
<dbReference type="EMBL" id="NIZW01000008">
    <property type="protein sequence ID" value="PHQ35110.1"/>
    <property type="molecule type" value="Genomic_DNA"/>
</dbReference>
<evidence type="ECO:0000256" key="2">
    <source>
        <dbReference type="ARBA" id="ARBA00022603"/>
    </source>
</evidence>
<dbReference type="InterPro" id="IPR046819">
    <property type="entry name" value="MmeI_hel"/>
</dbReference>
<dbReference type="Gene3D" id="3.40.50.150">
    <property type="entry name" value="Vaccinia Virus protein VP39"/>
    <property type="match status" value="1"/>
</dbReference>
<dbReference type="Pfam" id="PF20464">
    <property type="entry name" value="MmeI_N"/>
    <property type="match status" value="1"/>
</dbReference>
<evidence type="ECO:0000313" key="10">
    <source>
        <dbReference type="EMBL" id="PHQ35110.1"/>
    </source>
</evidence>
<dbReference type="PANTHER" id="PTHR33841:SF1">
    <property type="entry name" value="DNA METHYLTRANSFERASE A"/>
    <property type="match status" value="1"/>
</dbReference>
<evidence type="ECO:0000256" key="1">
    <source>
        <dbReference type="ARBA" id="ARBA00011900"/>
    </source>
</evidence>
<dbReference type="PANTHER" id="PTHR33841">
    <property type="entry name" value="DNA METHYLTRANSFERASE YEEA-RELATED"/>
    <property type="match status" value="1"/>
</dbReference>
<dbReference type="EC" id="2.1.1.72" evidence="1"/>
<feature type="domain" description="MmeI-like DNA-methyltransferase" evidence="9">
    <location>
        <begin position="394"/>
        <end position="678"/>
    </location>
</feature>
<sequence length="1141" mass="128490">MTPDEFVNRWKDSGGAELANSQSFLKELCDLLEVAQPDPTKPDAASNRYVFEKAVEFNNGDGSVSQGRVDLFRAGCFVLESKQGSERKAAEQAEALATVTKTAKKLVGTAKRGTAAWDRAMQAARKQAKGYAEAIPDEWPPFLVVVDVGFCFDLYADFTGTGKNYVPFPDPRSFRIPLLRLRDEKTRDVLRALWTDPHSLDPTKHAADVTRDIATRLAKLAKSLEAEHDAEVVAGFLMRCLFTMFAEDVELIRKESFTELLLSLRFEPDNFKPMVESLWEAMDEGKFSTILREKIRHFNGKFFKDKTALTLTKDQVELLVEAAKHKWDLVEPAIFGTLLERALDPVERHKLGAHYTPRAYVERLVMPTIIEPLREQWDATYAAAIQLDEDGKRKDAVKLLREFHGKLCETRVLDPACGSGNFLYVSMELMKRLEGEVVSAMASFGDHVLPGITIDPHQFLGIEINPRAAALAELVLWIGFIQWHRRTRNEVAPPEPILKDYQNIECRDAVLDWDSIELVTDDEGNPVTRWDGRTTKPNPVTGEEVPDEDARVQELRYINPKKAEWPETDYIVGNPPFIGNKRMRFALGDGYTQALRATFDDLSENVDYVMYWWHHAAQLLTADPVNAFGFITTNSISQSSNRAVIKPFLASKSPLTIRYAVPDHPWVDSASGAQVRIAMTVVDSVDVDGIREAIVCESTNEDGLDVVELSTQSGIITPDLRIGANVGNATKLESNKGLSFMGMTLVGDFRISAEEVVELGFSVDDLPPPIKRYSNGRELSQISQRRFAIDFYGTDLASATSEYPSLVQRVVDHVKPLRDENKRETYKRNWWIFGEPRKSLREGIRGLDRYIVTLETSKHRYFLFLPGDYVPDHSLFVIASDKAFDLGVLNSRIHVLWARVAGSRLGVGNDLRWRNATCFDPFPYPLVGDADATKQRIGELAEQLDAHRKRQQEQHPTLTMTGMYNVLEKLRAGDALTNKEQTIHEQGLVSVLRQIHDDLDAAVFDAYGWPHDLADEEILQRLVDLNHERSEEESRGIVRWLRPEFQNPDGATQTTLDGADEKAKPAKKAAAKVKKQPWPKTLPDRMVAIQAALQRHAAPADVKQIAAYYTRAKKDDVAELLETLAAVGNVRQLEDGRFAAY</sequence>
<dbReference type="Pfam" id="PF20473">
    <property type="entry name" value="MmeI_Mtase"/>
    <property type="match status" value="1"/>
</dbReference>
<dbReference type="InterPro" id="IPR046820">
    <property type="entry name" value="MmeI_TRD"/>
</dbReference>
<dbReference type="InterPro" id="IPR029063">
    <property type="entry name" value="SAM-dependent_MTases_sf"/>
</dbReference>
<comment type="caution">
    <text evidence="10">The sequence shown here is derived from an EMBL/GenBank/DDBJ whole genome shotgun (WGS) entry which is preliminary data.</text>
</comment>
<feature type="domain" description="MmeI-like helicase spacer" evidence="7">
    <location>
        <begin position="233"/>
        <end position="303"/>
    </location>
</feature>
<reference evidence="10 11" key="1">
    <citation type="submission" date="2017-06" db="EMBL/GenBank/DDBJ databases">
        <title>Description of Rhodopirellula bahusiensis sp. nov.</title>
        <authorList>
            <person name="Kizina J."/>
            <person name="Harder J."/>
        </authorList>
    </citation>
    <scope>NUCLEOTIDE SEQUENCE [LARGE SCALE GENOMIC DNA]</scope>
    <source>
        <strain evidence="10 11">SWK21</strain>
    </source>
</reference>
<dbReference type="RefSeq" id="WP_099260869.1">
    <property type="nucleotide sequence ID" value="NZ_NIZW01000008.1"/>
</dbReference>
<protein>
    <recommendedName>
        <fullName evidence="1">site-specific DNA-methyltransferase (adenine-specific)</fullName>
        <ecNumber evidence="1">2.1.1.72</ecNumber>
    </recommendedName>
</protein>
<evidence type="ECO:0000256" key="5">
    <source>
        <dbReference type="SAM" id="MobiDB-lite"/>
    </source>
</evidence>
<dbReference type="SUPFAM" id="SSF53335">
    <property type="entry name" value="S-adenosyl-L-methionine-dependent methyltransferases"/>
    <property type="match status" value="1"/>
</dbReference>
<feature type="domain" description="MmeI-like target recognition" evidence="8">
    <location>
        <begin position="749"/>
        <end position="926"/>
    </location>
</feature>
<dbReference type="Proteomes" id="UP000225740">
    <property type="component" value="Unassembled WGS sequence"/>
</dbReference>
<keyword evidence="11" id="KW-1185">Reference proteome</keyword>
<keyword evidence="3 10" id="KW-0808">Transferase</keyword>
<evidence type="ECO:0000259" key="7">
    <source>
        <dbReference type="Pfam" id="PF20465"/>
    </source>
</evidence>
<evidence type="ECO:0000259" key="6">
    <source>
        <dbReference type="Pfam" id="PF20464"/>
    </source>
</evidence>
<proteinExistence type="predicted"/>